<dbReference type="AlphaFoldDB" id="A0A5N5WA41"/>
<evidence type="ECO:0008006" key="3">
    <source>
        <dbReference type="Google" id="ProtNLM"/>
    </source>
</evidence>
<keyword evidence="2" id="KW-1185">Reference proteome</keyword>
<evidence type="ECO:0000313" key="2">
    <source>
        <dbReference type="Proteomes" id="UP000327000"/>
    </source>
</evidence>
<name>A0A5N5WA41_STRMB</name>
<organism evidence="1 2">
    <name type="scientific">Streptomyces mobaraensis</name>
    <name type="common">Streptoverticillium mobaraense</name>
    <dbReference type="NCBI Taxonomy" id="35621"/>
    <lineage>
        <taxon>Bacteria</taxon>
        <taxon>Bacillati</taxon>
        <taxon>Actinomycetota</taxon>
        <taxon>Actinomycetes</taxon>
        <taxon>Kitasatosporales</taxon>
        <taxon>Streptomycetaceae</taxon>
        <taxon>Streptomyces</taxon>
    </lineage>
</organism>
<dbReference type="Proteomes" id="UP000327000">
    <property type="component" value="Unassembled WGS sequence"/>
</dbReference>
<accession>A0A5N5WA41</accession>
<gene>
    <name evidence="1" type="ORF">FRZ00_11280</name>
</gene>
<comment type="caution">
    <text evidence="1">The sequence shown here is derived from an EMBL/GenBank/DDBJ whole genome shotgun (WGS) entry which is preliminary data.</text>
</comment>
<reference evidence="1 2" key="1">
    <citation type="journal article" date="2019" name="Microb. Cell Fact.">
        <title>Exploring novel herbicidin analogues by transcriptional regulator overexpression and MS/MS molecular networking.</title>
        <authorList>
            <person name="Shi Y."/>
            <person name="Gu R."/>
            <person name="Li Y."/>
            <person name="Wang X."/>
            <person name="Ren W."/>
            <person name="Li X."/>
            <person name="Wang L."/>
            <person name="Xie Y."/>
            <person name="Hong B."/>
        </authorList>
    </citation>
    <scope>NUCLEOTIDE SEQUENCE [LARGE SCALE GENOMIC DNA]</scope>
    <source>
        <strain evidence="1 2">US-43</strain>
    </source>
</reference>
<dbReference type="EMBL" id="VOKX01000016">
    <property type="protein sequence ID" value="KAB7847324.1"/>
    <property type="molecule type" value="Genomic_DNA"/>
</dbReference>
<proteinExistence type="predicted"/>
<evidence type="ECO:0000313" key="1">
    <source>
        <dbReference type="EMBL" id="KAB7847324.1"/>
    </source>
</evidence>
<sequence length="96" mass="9819">MRLLLDAEDTAVTRRVAEALTLAGTAAAVRLVALALAGADDSQADWLRTGVEDALAGTDGAVGVVAVCARLAREPEAAVRRGAAHLSAWADAAVRR</sequence>
<protein>
    <recommendedName>
        <fullName evidence="3">HEAT repeat domain-containing protein</fullName>
    </recommendedName>
</protein>